<evidence type="ECO:0000313" key="4">
    <source>
        <dbReference type="Proteomes" id="UP000077521"/>
    </source>
</evidence>
<evidence type="ECO:0000313" key="3">
    <source>
        <dbReference type="EMBL" id="KAE8259084.1"/>
    </source>
</evidence>
<dbReference type="SUPFAM" id="SSF64356">
    <property type="entry name" value="SNARE-like"/>
    <property type="match status" value="1"/>
</dbReference>
<sequence length="247" mass="26209">MATASASQQPHYASTGIACIALISARNTPIYLRAFPSSSSAASASASSAAQHTNVRYEYIANAALDLVEERTSRHAEHYLGLLMTMEDLAVYGFQTSSRIKILVMLPATDLFVRDIDLLTIFRALHTAYLSYIANPFHLLPPIIPRTPTPTSTTIFNPTPFPHTQPPSIFSTDSSLEQVSALQSLSCRPIRSEMFEGHVEKVVGWTEVVVPSAVVGGGRTVGMGKPLGGGEGAGGIGAGQNPAVPVS</sequence>
<evidence type="ECO:0000256" key="1">
    <source>
        <dbReference type="ARBA" id="ARBA00006626"/>
    </source>
</evidence>
<reference evidence="3" key="1">
    <citation type="submission" date="2016-04" db="EMBL/GenBank/DDBJ databases">
        <authorList>
            <person name="Nguyen H.D."/>
            <person name="Samba Siva P."/>
            <person name="Cullis J."/>
            <person name="Levesque C.A."/>
            <person name="Hambleton S."/>
        </authorList>
    </citation>
    <scope>NUCLEOTIDE SEQUENCE</scope>
    <source>
        <strain evidence="3">DAOMC 236416</strain>
    </source>
</reference>
<organism evidence="3 4">
    <name type="scientific">Tilletia indica</name>
    <dbReference type="NCBI Taxonomy" id="43049"/>
    <lineage>
        <taxon>Eukaryota</taxon>
        <taxon>Fungi</taxon>
        <taxon>Dikarya</taxon>
        <taxon>Basidiomycota</taxon>
        <taxon>Ustilaginomycotina</taxon>
        <taxon>Exobasidiomycetes</taxon>
        <taxon>Tilletiales</taxon>
        <taxon>Tilletiaceae</taxon>
        <taxon>Tilletia</taxon>
    </lineage>
</organism>
<gene>
    <name evidence="3" type="ORF">A4X13_0g1247</name>
</gene>
<reference evidence="3" key="2">
    <citation type="journal article" date="2019" name="IMA Fungus">
        <title>Genome sequencing and comparison of five Tilletia species to identify candidate genes for the detection of regulated species infecting wheat.</title>
        <authorList>
            <person name="Nguyen H.D.T."/>
            <person name="Sultana T."/>
            <person name="Kesanakurti P."/>
            <person name="Hambleton S."/>
        </authorList>
    </citation>
    <scope>NUCLEOTIDE SEQUENCE</scope>
    <source>
        <strain evidence="3">DAOMC 236416</strain>
    </source>
</reference>
<keyword evidence="4" id="KW-1185">Reference proteome</keyword>
<dbReference type="EMBL" id="LWDF02000047">
    <property type="protein sequence ID" value="KAE8259084.1"/>
    <property type="molecule type" value="Genomic_DNA"/>
</dbReference>
<dbReference type="Proteomes" id="UP000077521">
    <property type="component" value="Unassembled WGS sequence"/>
</dbReference>
<accession>A0A177TWG3</accession>
<proteinExistence type="inferred from homology"/>
<dbReference type="Gene3D" id="3.30.450.70">
    <property type="match status" value="1"/>
</dbReference>
<dbReference type="Pfam" id="PF04628">
    <property type="entry name" value="Sedlin_N"/>
    <property type="match status" value="1"/>
</dbReference>
<dbReference type="InterPro" id="IPR044760">
    <property type="entry name" value="TRAPPC2L"/>
</dbReference>
<dbReference type="GO" id="GO:0005737">
    <property type="term" value="C:cytoplasm"/>
    <property type="evidence" value="ECO:0007669"/>
    <property type="project" value="GOC"/>
</dbReference>
<dbReference type="CDD" id="cd14854">
    <property type="entry name" value="TRAPPC2L"/>
    <property type="match status" value="1"/>
</dbReference>
<comment type="similarity">
    <text evidence="1">Belongs to the TRAPP small subunits family. Sedlin subfamily.</text>
</comment>
<protein>
    <recommendedName>
        <fullName evidence="2">Trafficking protein particle complex subunit 2-like protein</fullName>
    </recommendedName>
</protein>
<dbReference type="InterPro" id="IPR006722">
    <property type="entry name" value="Sedlin"/>
</dbReference>
<dbReference type="PANTHER" id="PTHR12403">
    <property type="entry name" value="TRAFFICKING PROTEIN PARTICLE COMPLEX SUBUNIT 2"/>
    <property type="match status" value="1"/>
</dbReference>
<evidence type="ECO:0000256" key="2">
    <source>
        <dbReference type="ARBA" id="ARBA00024408"/>
    </source>
</evidence>
<dbReference type="GO" id="GO:0006888">
    <property type="term" value="P:endoplasmic reticulum to Golgi vesicle-mediated transport"/>
    <property type="evidence" value="ECO:0007669"/>
    <property type="project" value="InterPro"/>
</dbReference>
<name>A0A177TWG3_9BASI</name>
<dbReference type="AlphaFoldDB" id="A0A177TWG3"/>
<comment type="caution">
    <text evidence="3">The sequence shown here is derived from an EMBL/GenBank/DDBJ whole genome shotgun (WGS) entry which is preliminary data.</text>
</comment>
<dbReference type="InterPro" id="IPR011012">
    <property type="entry name" value="Longin-like_dom_sf"/>
</dbReference>